<feature type="region of interest" description="Disordered" evidence="2">
    <location>
        <begin position="343"/>
        <end position="375"/>
    </location>
</feature>
<accession>A0ABP2SSY2</accession>
<comment type="similarity">
    <text evidence="1">Belongs to the LytR/CpsA/Psr (LCP) family.</text>
</comment>
<evidence type="ECO:0000313" key="4">
    <source>
        <dbReference type="EMBL" id="EKY20503.1"/>
    </source>
</evidence>
<dbReference type="NCBIfam" id="TIGR00350">
    <property type="entry name" value="lytR_cpsA_psr"/>
    <property type="match status" value="1"/>
</dbReference>
<comment type="caution">
    <text evidence="4">The sequence shown here is derived from an EMBL/GenBank/DDBJ whole genome shotgun (WGS) entry which is preliminary data.</text>
</comment>
<evidence type="ECO:0000256" key="2">
    <source>
        <dbReference type="SAM" id="MobiDB-lite"/>
    </source>
</evidence>
<name>A0ABP2SSY2_9FIRM</name>
<reference evidence="4 5" key="1">
    <citation type="submission" date="2012-05" db="EMBL/GenBank/DDBJ databases">
        <authorList>
            <person name="Weinstock G."/>
            <person name="Sodergren E."/>
            <person name="Lobos E.A."/>
            <person name="Fulton L."/>
            <person name="Fulton R."/>
            <person name="Courtney L."/>
            <person name="Fronick C."/>
            <person name="O'Laughlin M."/>
            <person name="Godfrey J."/>
            <person name="Wilson R.M."/>
            <person name="Miner T."/>
            <person name="Farmer C."/>
            <person name="Delehaunty K."/>
            <person name="Cordes M."/>
            <person name="Minx P."/>
            <person name="Tomlinson C."/>
            <person name="Chen J."/>
            <person name="Wollam A."/>
            <person name="Pepin K.H."/>
            <person name="Bhonagiri V."/>
            <person name="Zhang X."/>
            <person name="Suruliraj S."/>
            <person name="Warren W."/>
            <person name="Mitreva M."/>
            <person name="Mardis E.R."/>
            <person name="Wilson R.K."/>
        </authorList>
    </citation>
    <scope>NUCLEOTIDE SEQUENCE [LARGE SCALE GENOMIC DNA]</scope>
    <source>
        <strain evidence="4 5">KON</strain>
    </source>
</reference>
<dbReference type="PANTHER" id="PTHR33392">
    <property type="entry name" value="POLYISOPRENYL-TEICHOIC ACID--PEPTIDOGLYCAN TEICHOIC ACID TRANSFERASE TAGU"/>
    <property type="match status" value="1"/>
</dbReference>
<dbReference type="RefSeq" id="WP_005383772.1">
    <property type="nucleotide sequence ID" value="NZ_KB291589.1"/>
</dbReference>
<keyword evidence="5" id="KW-1185">Reference proteome</keyword>
<dbReference type="EMBL" id="AMEX01000009">
    <property type="protein sequence ID" value="EKY20503.1"/>
    <property type="molecule type" value="Genomic_DNA"/>
</dbReference>
<dbReference type="InterPro" id="IPR004474">
    <property type="entry name" value="LytR_CpsA_psr"/>
</dbReference>
<evidence type="ECO:0000259" key="3">
    <source>
        <dbReference type="Pfam" id="PF03816"/>
    </source>
</evidence>
<organism evidence="4 5">
    <name type="scientific">Veillonella atypica KON</name>
    <dbReference type="NCBI Taxonomy" id="1128111"/>
    <lineage>
        <taxon>Bacteria</taxon>
        <taxon>Bacillati</taxon>
        <taxon>Bacillota</taxon>
        <taxon>Negativicutes</taxon>
        <taxon>Veillonellales</taxon>
        <taxon>Veillonellaceae</taxon>
        <taxon>Veillonella</taxon>
    </lineage>
</organism>
<dbReference type="PANTHER" id="PTHR33392:SF6">
    <property type="entry name" value="POLYISOPRENYL-TEICHOIC ACID--PEPTIDOGLYCAN TEICHOIC ACID TRANSFERASE TAGU"/>
    <property type="match status" value="1"/>
</dbReference>
<dbReference type="Proteomes" id="UP000010412">
    <property type="component" value="Unassembled WGS sequence"/>
</dbReference>
<evidence type="ECO:0000313" key="5">
    <source>
        <dbReference type="Proteomes" id="UP000010412"/>
    </source>
</evidence>
<proteinExistence type="inferred from homology"/>
<dbReference type="Pfam" id="PF03816">
    <property type="entry name" value="LytR_cpsA_psr"/>
    <property type="match status" value="1"/>
</dbReference>
<dbReference type="Gene3D" id="3.40.630.190">
    <property type="entry name" value="LCP protein"/>
    <property type="match status" value="1"/>
</dbReference>
<feature type="domain" description="Cell envelope-related transcriptional attenuator" evidence="3">
    <location>
        <begin position="106"/>
        <end position="249"/>
    </location>
</feature>
<sequence length="375" mass="43461">MDEREKARARRRRRRRERQMKKNKLQWGRLIIAFVLALTVICGIGWGMYSGISYVYHRVTQTDTASEIEESSEPKHTDTVNVEQKALDKPVYVLIVGRDKNNPSQADSLFLMSINMNTNTMDIIGIPSNSKIESRDQKSASMLNQMYAEGNIELTKAVVEDLFHISIPYYVVVDEAAFKKTSDVLGSQQFYVEKNMEHVDAETGSKDIDLRRGYQNLDSDNALAYLRYTDENNDNFGRVQRQERFLKLWVDREQDTWFITKAWHIWRLWSHYESNISTWDAIKLMRSIGQMDKDHIHFYILPGEKEKINDVVYWHVNPTEAQRLVGITMGTLAPEDLSQFVSTPETKKAPVAVESEQSTRVKPSEPGSEPEKKEQ</sequence>
<dbReference type="InterPro" id="IPR050922">
    <property type="entry name" value="LytR/CpsA/Psr_CW_biosynth"/>
</dbReference>
<gene>
    <name evidence="4" type="ORF">HMPREF0870_00586</name>
</gene>
<feature type="compositionally biased region" description="Basic and acidic residues" evidence="2">
    <location>
        <begin position="357"/>
        <end position="375"/>
    </location>
</feature>
<protein>
    <submittedName>
        <fullName evidence="4">Cell envelope-like function transcriptional attenuator common domain protein</fullName>
    </submittedName>
</protein>
<evidence type="ECO:0000256" key="1">
    <source>
        <dbReference type="ARBA" id="ARBA00006068"/>
    </source>
</evidence>